<dbReference type="Gene3D" id="1.20.140.100">
    <property type="entry name" value="Dynein heavy chain, N-terminal domain 2"/>
    <property type="match status" value="1"/>
</dbReference>
<dbReference type="InterPro" id="IPR042222">
    <property type="entry name" value="Dynein_2_N"/>
</dbReference>
<dbReference type="GO" id="GO:0007018">
    <property type="term" value="P:microtubule-based movement"/>
    <property type="evidence" value="ECO:0007669"/>
    <property type="project" value="InterPro"/>
</dbReference>
<comment type="similarity">
    <text evidence="2">Belongs to the dynein heavy chain family.</text>
</comment>
<protein>
    <recommendedName>
        <fullName evidence="12">Dynein heavy chain linker domain-containing protein</fullName>
    </recommendedName>
</protein>
<dbReference type="FunFam" id="1.20.140.100:FF:000004">
    <property type="entry name" value="Dynein axonemal heavy chain 6"/>
    <property type="match status" value="1"/>
</dbReference>
<feature type="domain" description="Dynein heavy chain linker" evidence="12">
    <location>
        <begin position="668"/>
        <end position="984"/>
    </location>
</feature>
<dbReference type="PANTHER" id="PTHR45703:SF36">
    <property type="entry name" value="DYNEIN HEAVY CHAIN, CYTOPLASMIC"/>
    <property type="match status" value="1"/>
</dbReference>
<keyword evidence="10" id="KW-0505">Motor protein</keyword>
<keyword evidence="14" id="KW-1185">Reference proteome</keyword>
<dbReference type="AlphaFoldDB" id="A0AAD7XSF9"/>
<evidence type="ECO:0000256" key="3">
    <source>
        <dbReference type="ARBA" id="ARBA00022490"/>
    </source>
</evidence>
<evidence type="ECO:0000256" key="2">
    <source>
        <dbReference type="ARBA" id="ARBA00008887"/>
    </source>
</evidence>
<dbReference type="InterPro" id="IPR026983">
    <property type="entry name" value="DHC"/>
</dbReference>
<evidence type="ECO:0000256" key="1">
    <source>
        <dbReference type="ARBA" id="ARBA00004245"/>
    </source>
</evidence>
<evidence type="ECO:0000256" key="6">
    <source>
        <dbReference type="ARBA" id="ARBA00022741"/>
    </source>
</evidence>
<gene>
    <name evidence="13" type="ORF">CTAYLR_006022</name>
</gene>
<reference evidence="13" key="1">
    <citation type="submission" date="2023-01" db="EMBL/GenBank/DDBJ databases">
        <title>Metagenome sequencing of chrysophaentin producing Chrysophaeum taylorii.</title>
        <authorList>
            <person name="Davison J."/>
            <person name="Bewley C."/>
        </authorList>
    </citation>
    <scope>NUCLEOTIDE SEQUENCE</scope>
    <source>
        <strain evidence="13">NIES-1699</strain>
    </source>
</reference>
<name>A0AAD7XSF9_9STRA</name>
<sequence>MASFIDDTGSFLYLTHARGAQCSGSAYDLIVVGHSEVESHNYFTLSCNGITHFSGYNSDFTPMRQWEREYGLFHRIRRIPFFAKYRAWKTFSVWKKNVKRGKIRASITALRASLFIFIPSLREALIKIQTLCQETLRMKLVEAEPGKTYELELFEREQEQLQSDRAKTLVVFTSDAQQLARVACDEVVDAFLKTAKIVADHRMTFMERASLRSECRKLTRFLRLVDFHVITTLRELALESVRVAYELASPSTLPPYVVHCDEPAETDATVSFAGIGPADLDDDSSVDTQCAPLLRIELSYSSSDLECSPSLSEVQRVFSDLLSQCLKVVGIPDRIFMHPDLALYVMSDADNGPGDVGVGSSGARESETSVQDLVASDDKFVRASAQIQQALSSAFEAAMDYALVFDPFYAKSLENHTFHSNLCETFSGDVDLNAYADAISRYRGQVEEFRGMPGSADVGILRIDSLALKRCLLPSPVVCLDKLHALLPELMDEGFNVLLDQLGMILPVVTGVPSNVEHFISKKRIVQEALAAFEGFKASQQKLIAMSTLLIKEGWPVPDYHKAHLFMADENMSTLEIGIQIAEGREEEDTKRFAAEIAEEVPRLKRAISEVREQLDSSIVASLEEQPENVITFLELQEETLAKLRQRTETLAEYQAELRQDVDEYDTLDEVATDLNLKLRLWRGMKEWGKLTALWVTTPLADIDAGQLEIHVQAYNKTVHQAMKGLPGNPVVPKLKESVDKFTPVLPVVVNLRNMALQERHWARIHELVGVQIQGDTSFSLGDIIDKGITSHHTEITTIATNATQEAVLEGMMEKVTKQWEAAEFIVLEYKDVKDLYILGDVSENIAALDESLVTVNTVLGSRYVGGIRAFVEKWRRDLMLFQDTLDEWLACQRAWMYLESIFSSPDIIRQLPAAAKQFQAVDKSWRSIMKATAEEPLALKCCCVKDRKETFVNHNATLDKIQKNLEQYLETKCAAFPRFYFLSAFHGVQSCVVYAGLIESAMRRQR</sequence>
<proteinExistence type="inferred from homology"/>
<dbReference type="GO" id="GO:0005874">
    <property type="term" value="C:microtubule"/>
    <property type="evidence" value="ECO:0007669"/>
    <property type="project" value="UniProtKB-KW"/>
</dbReference>
<dbReference type="Proteomes" id="UP001230188">
    <property type="component" value="Unassembled WGS sequence"/>
</dbReference>
<comment type="caution">
    <text evidence="13">The sequence shown here is derived from an EMBL/GenBank/DDBJ whole genome shotgun (WGS) entry which is preliminary data.</text>
</comment>
<dbReference type="PANTHER" id="PTHR45703">
    <property type="entry name" value="DYNEIN HEAVY CHAIN"/>
    <property type="match status" value="1"/>
</dbReference>
<dbReference type="FunFam" id="1.10.287.2620:FF:000001">
    <property type="entry name" value="Cytoplasmic dynein heavy chain 1"/>
    <property type="match status" value="1"/>
</dbReference>
<keyword evidence="3" id="KW-0963">Cytoplasm</keyword>
<evidence type="ECO:0000256" key="11">
    <source>
        <dbReference type="ARBA" id="ARBA00023212"/>
    </source>
</evidence>
<dbReference type="GO" id="GO:0051959">
    <property type="term" value="F:dynein light intermediate chain binding"/>
    <property type="evidence" value="ECO:0007669"/>
    <property type="project" value="InterPro"/>
</dbReference>
<dbReference type="GO" id="GO:0045505">
    <property type="term" value="F:dynein intermediate chain binding"/>
    <property type="evidence" value="ECO:0007669"/>
    <property type="project" value="InterPro"/>
</dbReference>
<keyword evidence="11" id="KW-0206">Cytoskeleton</keyword>
<keyword evidence="6" id="KW-0547">Nucleotide-binding</keyword>
<evidence type="ECO:0000256" key="9">
    <source>
        <dbReference type="ARBA" id="ARBA00023054"/>
    </source>
</evidence>
<keyword evidence="7" id="KW-0067">ATP-binding</keyword>
<keyword evidence="4" id="KW-0493">Microtubule</keyword>
<evidence type="ECO:0000313" key="14">
    <source>
        <dbReference type="Proteomes" id="UP001230188"/>
    </source>
</evidence>
<evidence type="ECO:0000256" key="4">
    <source>
        <dbReference type="ARBA" id="ARBA00022701"/>
    </source>
</evidence>
<comment type="subcellular location">
    <subcellularLocation>
        <location evidence="1">Cytoplasm</location>
        <location evidence="1">Cytoskeleton</location>
    </subcellularLocation>
</comment>
<evidence type="ECO:0000256" key="5">
    <source>
        <dbReference type="ARBA" id="ARBA00022737"/>
    </source>
</evidence>
<dbReference type="GO" id="GO:0005524">
    <property type="term" value="F:ATP binding"/>
    <property type="evidence" value="ECO:0007669"/>
    <property type="project" value="UniProtKB-KW"/>
</dbReference>
<keyword evidence="8" id="KW-0243">Dynein</keyword>
<evidence type="ECO:0000259" key="12">
    <source>
        <dbReference type="Pfam" id="PF08393"/>
    </source>
</evidence>
<evidence type="ECO:0000256" key="8">
    <source>
        <dbReference type="ARBA" id="ARBA00023017"/>
    </source>
</evidence>
<dbReference type="EMBL" id="JAQMWT010000138">
    <property type="protein sequence ID" value="KAJ8609534.1"/>
    <property type="molecule type" value="Genomic_DNA"/>
</dbReference>
<dbReference type="InterPro" id="IPR013602">
    <property type="entry name" value="Dynein_heavy_linker"/>
</dbReference>
<evidence type="ECO:0000313" key="13">
    <source>
        <dbReference type="EMBL" id="KAJ8609534.1"/>
    </source>
</evidence>
<evidence type="ECO:0000256" key="10">
    <source>
        <dbReference type="ARBA" id="ARBA00023175"/>
    </source>
</evidence>
<evidence type="ECO:0000256" key="7">
    <source>
        <dbReference type="ARBA" id="ARBA00022840"/>
    </source>
</evidence>
<keyword evidence="9" id="KW-0175">Coiled coil</keyword>
<accession>A0AAD7XSF9</accession>
<dbReference type="Gene3D" id="1.10.287.2620">
    <property type="match status" value="1"/>
</dbReference>
<dbReference type="GO" id="GO:0030286">
    <property type="term" value="C:dynein complex"/>
    <property type="evidence" value="ECO:0007669"/>
    <property type="project" value="UniProtKB-KW"/>
</dbReference>
<dbReference type="Pfam" id="PF08393">
    <property type="entry name" value="DHC_N2"/>
    <property type="match status" value="1"/>
</dbReference>
<keyword evidence="5" id="KW-0677">Repeat</keyword>
<organism evidence="13 14">
    <name type="scientific">Chrysophaeum taylorii</name>
    <dbReference type="NCBI Taxonomy" id="2483200"/>
    <lineage>
        <taxon>Eukaryota</taxon>
        <taxon>Sar</taxon>
        <taxon>Stramenopiles</taxon>
        <taxon>Ochrophyta</taxon>
        <taxon>Pelagophyceae</taxon>
        <taxon>Pelagomonadales</taxon>
        <taxon>Pelagomonadaceae</taxon>
        <taxon>Chrysophaeum</taxon>
    </lineage>
</organism>